<keyword evidence="6 11" id="KW-0812">Transmembrane</keyword>
<feature type="transmembrane region" description="Helical" evidence="11">
    <location>
        <begin position="509"/>
        <end position="528"/>
    </location>
</feature>
<feature type="transmembrane region" description="Helical" evidence="11">
    <location>
        <begin position="617"/>
        <end position="640"/>
    </location>
</feature>
<dbReference type="GO" id="GO:0004100">
    <property type="term" value="F:chitin synthase activity"/>
    <property type="evidence" value="ECO:0007669"/>
    <property type="project" value="UniProtKB-UniRule"/>
</dbReference>
<evidence type="ECO:0000256" key="7">
    <source>
        <dbReference type="ARBA" id="ARBA00022989"/>
    </source>
</evidence>
<feature type="transmembrane region" description="Helical" evidence="11">
    <location>
        <begin position="801"/>
        <end position="820"/>
    </location>
</feature>
<evidence type="ECO:0000256" key="11">
    <source>
        <dbReference type="RuleBase" id="RU366040"/>
    </source>
</evidence>
<dbReference type="PANTHER" id="PTHR22914:SF9">
    <property type="entry name" value="CHITIN SYNTHASE 1"/>
    <property type="match status" value="1"/>
</dbReference>
<dbReference type="AlphaFoldDB" id="A0A8H7PQ22"/>
<evidence type="ECO:0000259" key="13">
    <source>
        <dbReference type="Pfam" id="PF08407"/>
    </source>
</evidence>
<dbReference type="OrthoDB" id="26569at2759"/>
<keyword evidence="15" id="KW-1185">Reference proteome</keyword>
<feature type="region of interest" description="Disordered" evidence="12">
    <location>
        <begin position="1"/>
        <end position="26"/>
    </location>
</feature>
<evidence type="ECO:0000256" key="6">
    <source>
        <dbReference type="ARBA" id="ARBA00022692"/>
    </source>
</evidence>
<evidence type="ECO:0000256" key="4">
    <source>
        <dbReference type="ARBA" id="ARBA00022676"/>
    </source>
</evidence>
<dbReference type="GO" id="GO:0071555">
    <property type="term" value="P:cell wall organization"/>
    <property type="evidence" value="ECO:0007669"/>
    <property type="project" value="UniProtKB-KW"/>
</dbReference>
<feature type="transmembrane region" description="Helical" evidence="11">
    <location>
        <begin position="674"/>
        <end position="693"/>
    </location>
</feature>
<keyword evidence="4 11" id="KW-0328">Glycosyltransferase</keyword>
<dbReference type="EC" id="2.4.1.16" evidence="2 11"/>
<accession>A0A8H7PQ22</accession>
<feature type="transmembrane region" description="Helical" evidence="11">
    <location>
        <begin position="548"/>
        <end position="568"/>
    </location>
</feature>
<comment type="function">
    <text evidence="10 11">Polymerizes chitin, a structural polymer of the cell wall and septum, by transferring the sugar moiety of UDP-GlcNAc to the non-reducing end of the growing chitin polymer.</text>
</comment>
<dbReference type="GO" id="GO:0005886">
    <property type="term" value="C:plasma membrane"/>
    <property type="evidence" value="ECO:0007669"/>
    <property type="project" value="UniProtKB-SubCell"/>
</dbReference>
<dbReference type="GO" id="GO:0006031">
    <property type="term" value="P:chitin biosynthetic process"/>
    <property type="evidence" value="ECO:0007669"/>
    <property type="project" value="UniProtKB-UniRule"/>
</dbReference>
<proteinExistence type="inferred from homology"/>
<dbReference type="Pfam" id="PF08407">
    <property type="entry name" value="Chitin_synth_1N"/>
    <property type="match status" value="1"/>
</dbReference>
<comment type="catalytic activity">
    <reaction evidence="11">
        <text>[(1-&gt;4)-N-acetyl-beta-D-glucosaminyl](n) + UDP-N-acetyl-alpha-D-glucosamine = [(1-&gt;4)-N-acetyl-beta-D-glucosaminyl](n+1) + UDP + H(+)</text>
        <dbReference type="Rhea" id="RHEA:16637"/>
        <dbReference type="Rhea" id="RHEA-COMP:9593"/>
        <dbReference type="Rhea" id="RHEA-COMP:9595"/>
        <dbReference type="ChEBI" id="CHEBI:15378"/>
        <dbReference type="ChEBI" id="CHEBI:17029"/>
        <dbReference type="ChEBI" id="CHEBI:57705"/>
        <dbReference type="ChEBI" id="CHEBI:58223"/>
        <dbReference type="EC" id="2.4.1.16"/>
    </reaction>
</comment>
<keyword evidence="9 11" id="KW-0961">Cell wall biogenesis/degradation</keyword>
<sequence length="867" mass="98443">MVRKSYMKPDEAIEQTALGEPLPDTPPVVDASFDPLSVAHERRPMSVQPVAGRKIRNTGPRPRSSEAPLLAGSPVAPIRHRPMTVDTGTRLRSDSANTLVEEGDIANQGMEVMKEKNSPRHQLRRYKTKRIPLVKGNLVLDCPIPDKLLDAIPRRNGEEFTHMRYTAATCDPDEFQTSGYTLRPRIYGRQTELFIVVTMYNEDEVLFARTMHGVMKNIAHLCTLRGSEVWGPDSWQKVVVCIVADGRKQCDKRVLSILATLGVYQGGIAKNVVNDKPVKAHIYEFTSQLSVDPNLTFKGADKGIVPVQIMLCMKEHNAKKINSHRWFFNAFGPILNPNVCVLLDVGTRPGNVSIYQLWKVFHKNPHVGGACGEIRAMLGSAGVNLLNPLVAAQNFEYKMSNILDKPLESVFGYISVLPGAFSAYRYRALQNDVNGRGPLERYFNGEESNAQKNAGIFNANMYLAEDRILCFELIAKKQEKWLLHYCRSAFGETDVPDKLPEFISQRRRWLNGSFFAAVYALWNFFSIWRSGHSWTRTFLLSIECIYSFINLLFSWFALANFYIIFYFVTKSLADPSLDPFGNGWGNRFFEGLRYVYIFLLIIVFTCSMGNRPQGSKYMFAFALYTFAILMAYTIFAASWLTYKGISTNINDTQWTNSTYANLAIFWANSQFRNIIISMLATYAIYAISSFLHFDPWHLFTSFLQYMMLLPSFTNLLTVYAFCNTHDVSWGTKGENRLERDLGIAKTTTKHGVEAVEVELPAEQIDINLQYEEAVHALSYKRDKDDKMIDAKTKQEDWYRSFRSQLVLGWIACNALLVAIVTSTDFTNLFSPSVGNSYMSFILWATAGLAAFRMLGSMMYLILRLFAA</sequence>
<comment type="subcellular location">
    <subcellularLocation>
        <location evidence="1 11">Cell membrane</location>
        <topology evidence="1 11">Multi-pass membrane protein</topology>
    </subcellularLocation>
</comment>
<keyword evidence="8 11" id="KW-0472">Membrane</keyword>
<dbReference type="PANTHER" id="PTHR22914">
    <property type="entry name" value="CHITIN SYNTHASE"/>
    <property type="match status" value="1"/>
</dbReference>
<dbReference type="CDD" id="cd04190">
    <property type="entry name" value="Chitin_synth_C"/>
    <property type="match status" value="1"/>
</dbReference>
<dbReference type="InterPro" id="IPR004835">
    <property type="entry name" value="Chitin_synth"/>
</dbReference>
<dbReference type="Pfam" id="PF01644">
    <property type="entry name" value="Chitin_synth_1"/>
    <property type="match status" value="1"/>
</dbReference>
<keyword evidence="7 11" id="KW-1133">Transmembrane helix</keyword>
<dbReference type="InterPro" id="IPR029044">
    <property type="entry name" value="Nucleotide-diphossugar_trans"/>
</dbReference>
<evidence type="ECO:0000313" key="14">
    <source>
        <dbReference type="EMBL" id="KAG2177986.1"/>
    </source>
</evidence>
<dbReference type="GO" id="GO:0030428">
    <property type="term" value="C:cell septum"/>
    <property type="evidence" value="ECO:0007669"/>
    <property type="project" value="TreeGrafter"/>
</dbReference>
<evidence type="ECO:0000256" key="8">
    <source>
        <dbReference type="ARBA" id="ARBA00023136"/>
    </source>
</evidence>
<evidence type="ECO:0000256" key="2">
    <source>
        <dbReference type="ARBA" id="ARBA00012543"/>
    </source>
</evidence>
<feature type="transmembrane region" description="Helical" evidence="11">
    <location>
        <begin position="840"/>
        <end position="862"/>
    </location>
</feature>
<evidence type="ECO:0000256" key="3">
    <source>
        <dbReference type="ARBA" id="ARBA00022475"/>
    </source>
</evidence>
<keyword evidence="3 11" id="KW-1003">Cell membrane</keyword>
<organism evidence="14 15">
    <name type="scientific">Mortierella isabellina</name>
    <name type="common">Filamentous fungus</name>
    <name type="synonym">Umbelopsis isabellina</name>
    <dbReference type="NCBI Taxonomy" id="91625"/>
    <lineage>
        <taxon>Eukaryota</taxon>
        <taxon>Fungi</taxon>
        <taxon>Fungi incertae sedis</taxon>
        <taxon>Mucoromycota</taxon>
        <taxon>Mucoromycotina</taxon>
        <taxon>Umbelopsidomycetes</taxon>
        <taxon>Umbelopsidales</taxon>
        <taxon>Umbelopsidaceae</taxon>
        <taxon>Umbelopsis</taxon>
    </lineage>
</organism>
<keyword evidence="5 11" id="KW-0808">Transferase</keyword>
<protein>
    <recommendedName>
        <fullName evidence="2 11">Chitin synthase</fullName>
        <ecNumber evidence="2 11">2.4.1.16</ecNumber>
    </recommendedName>
</protein>
<evidence type="ECO:0000256" key="1">
    <source>
        <dbReference type="ARBA" id="ARBA00004651"/>
    </source>
</evidence>
<name>A0A8H7PQ22_MORIS</name>
<evidence type="ECO:0000313" key="15">
    <source>
        <dbReference type="Proteomes" id="UP000654370"/>
    </source>
</evidence>
<comment type="similarity">
    <text evidence="11">Belongs to the chitin synthase family.</text>
</comment>
<dbReference type="SUPFAM" id="SSF53448">
    <property type="entry name" value="Nucleotide-diphospho-sugar transferases"/>
    <property type="match status" value="1"/>
</dbReference>
<evidence type="ECO:0000256" key="12">
    <source>
        <dbReference type="SAM" id="MobiDB-lite"/>
    </source>
</evidence>
<dbReference type="InterPro" id="IPR013616">
    <property type="entry name" value="Chitin_synth_N"/>
</dbReference>
<evidence type="ECO:0000256" key="9">
    <source>
        <dbReference type="ARBA" id="ARBA00023316"/>
    </source>
</evidence>
<comment type="caution">
    <text evidence="14">The sequence shown here is derived from an EMBL/GenBank/DDBJ whole genome shotgun (WGS) entry which is preliminary data.</text>
</comment>
<feature type="domain" description="Chitin synthase N-terminal" evidence="13">
    <location>
        <begin position="128"/>
        <end position="192"/>
    </location>
</feature>
<dbReference type="EMBL" id="JAEPQZ010000008">
    <property type="protein sequence ID" value="KAG2177986.1"/>
    <property type="molecule type" value="Genomic_DNA"/>
</dbReference>
<dbReference type="Proteomes" id="UP000654370">
    <property type="component" value="Unassembled WGS sequence"/>
</dbReference>
<feature type="transmembrane region" description="Helical" evidence="11">
    <location>
        <begin position="594"/>
        <end position="611"/>
    </location>
</feature>
<evidence type="ECO:0000256" key="5">
    <source>
        <dbReference type="ARBA" id="ARBA00022679"/>
    </source>
</evidence>
<feature type="transmembrane region" description="Helical" evidence="11">
    <location>
        <begin position="705"/>
        <end position="722"/>
    </location>
</feature>
<reference evidence="14" key="1">
    <citation type="submission" date="2020-12" db="EMBL/GenBank/DDBJ databases">
        <title>Metabolic potential, ecology and presence of endohyphal bacteria is reflected in genomic diversity of Mucoromycotina.</title>
        <authorList>
            <person name="Muszewska A."/>
            <person name="Okrasinska A."/>
            <person name="Steczkiewicz K."/>
            <person name="Drgas O."/>
            <person name="Orlowska M."/>
            <person name="Perlinska-Lenart U."/>
            <person name="Aleksandrzak-Piekarczyk T."/>
            <person name="Szatraj K."/>
            <person name="Zielenkiewicz U."/>
            <person name="Pilsyk S."/>
            <person name="Malc E."/>
            <person name="Mieczkowski P."/>
            <person name="Kruszewska J.S."/>
            <person name="Biernat P."/>
            <person name="Pawlowska J."/>
        </authorList>
    </citation>
    <scope>NUCLEOTIDE SEQUENCE</scope>
    <source>
        <strain evidence="14">WA0000067209</strain>
    </source>
</reference>
<gene>
    <name evidence="14" type="ORF">INT43_003239</name>
</gene>
<evidence type="ECO:0000256" key="10">
    <source>
        <dbReference type="ARBA" id="ARBA00024009"/>
    </source>
</evidence>